<dbReference type="RefSeq" id="WP_254033872.1">
    <property type="nucleotide sequence ID" value="NZ_JBIIEP010000046.1"/>
</dbReference>
<sequence>MIKVLHIIDWLCLGGAARSMIANAKYSARSGQFEHRLVSLKSPDPMALELAESSGMKFLPTSGHASILKAIDDVDIVHIHYWNNPKLFEFLQSELPEMRLLIWFHVAGEYPPQVITKDLVDYGDFAIPCNPYSYELPVFQKLPNEVRVKKIGMVYDAADFERVVDVKPKPHDTFNVGYIGSVSFSKMHQNYVSISAAVDIPNVQFIVCGGGAEDYLKKQAQEIGAVEKFDFRGFVEDIKSVIETLDIYGYPLCEDTYAAAELNLQEIMYAGIPPVVFPHGGIKRLVINNYTGLVAQSESEYTQAIEYLYHHPEERLRLGRNAKEYAQQLFGAENAAKQLNPIYQKLMQLPKQKREWGIPMGSTLLDQPLSLLDVVIPSDKFMGARAFIQSLGHQAQPFTVSLTSDNIEHLLAAEQQIAESSILLGLGEGGVHQYRDYYLNDGYLRLWLGLVLINKDRNHQAISELQNAINLGCNHWRVFWYLAQAAERVQNIGLAENAVNQVLGFVPNFTDAQEMLQRLQVLLVSDVTHLELKEINLIIFPDWKQPEESVCSELMRVIKALINHPDKSHIKLLIDHQNMADEEADLILSSVVMNLLMEEELDIEQGPDISLLGELTQPQWLNLLSIVQGRISLDLENLAIIEKFDGIEIPEFSLETLLDWRGIELKNGSWELWKLKEQNYIVFPDWQQPEETLYLELAEVFKAIASLPNKSQITLYINSQNIPDEDANLILSSLIMNLLMETELDVTEALEILLTGQLTDLQAQGLLPHLTARIVLDHEDKNAIASFGAEIIPIYDLTI</sequence>
<dbReference type="Pfam" id="PF00534">
    <property type="entry name" value="Glycos_transf_1"/>
    <property type="match status" value="1"/>
</dbReference>
<dbReference type="InterPro" id="IPR011990">
    <property type="entry name" value="TPR-like_helical_dom_sf"/>
</dbReference>
<dbReference type="GO" id="GO:0016757">
    <property type="term" value="F:glycosyltransferase activity"/>
    <property type="evidence" value="ECO:0007669"/>
    <property type="project" value="InterPro"/>
</dbReference>
<dbReference type="SUPFAM" id="SSF53756">
    <property type="entry name" value="UDP-Glycosyltransferase/glycogen phosphorylase"/>
    <property type="match status" value="1"/>
</dbReference>
<reference evidence="1" key="1">
    <citation type="submission" date="2015-09" db="EMBL/GenBank/DDBJ databases">
        <authorList>
            <person name="Jackson K.R."/>
            <person name="Lunt B.L."/>
            <person name="Fisher J.N.B."/>
            <person name="Gardner A.V."/>
            <person name="Bailey M.E."/>
            <person name="Deus L.M."/>
            <person name="Earl A.S."/>
            <person name="Gibby P.D."/>
            <person name="Hartmann K.A."/>
            <person name="Liu J.E."/>
            <person name="Manci A.M."/>
            <person name="Nielsen D.A."/>
            <person name="Solomon M.B."/>
            <person name="Breakwell D.P."/>
            <person name="Burnett S.H."/>
            <person name="Grose J.H."/>
        </authorList>
    </citation>
    <scope>NUCLEOTIDE SEQUENCE</scope>
    <source>
        <strain evidence="1">7805</strain>
    </source>
</reference>
<dbReference type="SUPFAM" id="SSF48452">
    <property type="entry name" value="TPR-like"/>
    <property type="match status" value="1"/>
</dbReference>
<organism evidence="1">
    <name type="scientific">Planktothrix agardhii</name>
    <name type="common">Oscillatoria agardhii</name>
    <dbReference type="NCBI Taxonomy" id="1160"/>
    <lineage>
        <taxon>Bacteria</taxon>
        <taxon>Bacillati</taxon>
        <taxon>Cyanobacteriota</taxon>
        <taxon>Cyanophyceae</taxon>
        <taxon>Oscillatoriophycideae</taxon>
        <taxon>Oscillatoriales</taxon>
        <taxon>Microcoleaceae</taxon>
        <taxon>Planktothrix</taxon>
    </lineage>
</organism>
<accession>A0A1J1JC81</accession>
<protein>
    <submittedName>
        <fullName evidence="1">Uncharacterized protein</fullName>
    </submittedName>
</protein>
<dbReference type="CDD" id="cd03801">
    <property type="entry name" value="GT4_PimA-like"/>
    <property type="match status" value="1"/>
</dbReference>
<dbReference type="Gene3D" id="3.40.50.2000">
    <property type="entry name" value="Glycogen Phosphorylase B"/>
    <property type="match status" value="2"/>
</dbReference>
<dbReference type="InterPro" id="IPR001296">
    <property type="entry name" value="Glyco_trans_1"/>
</dbReference>
<dbReference type="AlphaFoldDB" id="A0A1J1JC81"/>
<dbReference type="PANTHER" id="PTHR12526">
    <property type="entry name" value="GLYCOSYLTRANSFERASE"/>
    <property type="match status" value="1"/>
</dbReference>
<gene>
    <name evidence="1" type="ORF">PLAM_1119</name>
</gene>
<dbReference type="Gene3D" id="1.25.40.10">
    <property type="entry name" value="Tetratricopeptide repeat domain"/>
    <property type="match status" value="1"/>
</dbReference>
<name>A0A1J1JC81_PLAAG</name>
<evidence type="ECO:0000313" key="1">
    <source>
        <dbReference type="EMBL" id="CUM59086.1"/>
    </source>
</evidence>
<proteinExistence type="predicted"/>
<dbReference type="EMBL" id="LO018304">
    <property type="protein sequence ID" value="CUM59086.1"/>
    <property type="molecule type" value="Genomic_DNA"/>
</dbReference>